<name>A0A9J6DNN5_RHIMP</name>
<feature type="region of interest" description="Disordered" evidence="1">
    <location>
        <begin position="1"/>
        <end position="21"/>
    </location>
</feature>
<evidence type="ECO:0000256" key="1">
    <source>
        <dbReference type="SAM" id="MobiDB-lite"/>
    </source>
</evidence>
<dbReference type="Proteomes" id="UP000821866">
    <property type="component" value="Chromosome 6"/>
</dbReference>
<dbReference type="VEuPathDB" id="VectorBase:LOC119172201"/>
<protein>
    <submittedName>
        <fullName evidence="2">Uncharacterized protein</fullName>
    </submittedName>
</protein>
<evidence type="ECO:0000313" key="3">
    <source>
        <dbReference type="Proteomes" id="UP000821866"/>
    </source>
</evidence>
<comment type="caution">
    <text evidence="2">The sequence shown here is derived from an EMBL/GenBank/DDBJ whole genome shotgun (WGS) entry which is preliminary data.</text>
</comment>
<dbReference type="AlphaFoldDB" id="A0A9J6DNN5"/>
<evidence type="ECO:0000313" key="2">
    <source>
        <dbReference type="EMBL" id="KAH8023668.1"/>
    </source>
</evidence>
<reference evidence="2" key="2">
    <citation type="submission" date="2021-09" db="EMBL/GenBank/DDBJ databases">
        <authorList>
            <person name="Jia N."/>
            <person name="Wang J."/>
            <person name="Shi W."/>
            <person name="Du L."/>
            <person name="Sun Y."/>
            <person name="Zhan W."/>
            <person name="Jiang J."/>
            <person name="Wang Q."/>
            <person name="Zhang B."/>
            <person name="Ji P."/>
            <person name="Sakyi L.B."/>
            <person name="Cui X."/>
            <person name="Yuan T."/>
            <person name="Jiang B."/>
            <person name="Yang W."/>
            <person name="Lam T.T.-Y."/>
            <person name="Chang Q."/>
            <person name="Ding S."/>
            <person name="Wang X."/>
            <person name="Zhu J."/>
            <person name="Ruan X."/>
            <person name="Zhao L."/>
            <person name="Wei J."/>
            <person name="Que T."/>
            <person name="Du C."/>
            <person name="Cheng J."/>
            <person name="Dai P."/>
            <person name="Han X."/>
            <person name="Huang E."/>
            <person name="Gao Y."/>
            <person name="Liu J."/>
            <person name="Shao H."/>
            <person name="Ye R."/>
            <person name="Li L."/>
            <person name="Wei W."/>
            <person name="Wang X."/>
            <person name="Wang C."/>
            <person name="Huo Q."/>
            <person name="Li W."/>
            <person name="Guo W."/>
            <person name="Chen H."/>
            <person name="Chen S."/>
            <person name="Zhou L."/>
            <person name="Zhou L."/>
            <person name="Ni X."/>
            <person name="Tian J."/>
            <person name="Zhou Y."/>
            <person name="Sheng Y."/>
            <person name="Liu T."/>
            <person name="Pan Y."/>
            <person name="Xia L."/>
            <person name="Li J."/>
            <person name="Zhao F."/>
            <person name="Cao W."/>
        </authorList>
    </citation>
    <scope>NUCLEOTIDE SEQUENCE</scope>
    <source>
        <strain evidence="2">Rmic-2018</strain>
        <tissue evidence="2">Larvae</tissue>
    </source>
</reference>
<dbReference type="EMBL" id="JABSTU010000008">
    <property type="protein sequence ID" value="KAH8023668.1"/>
    <property type="molecule type" value="Genomic_DNA"/>
</dbReference>
<keyword evidence="3" id="KW-1185">Reference proteome</keyword>
<sequence>MELESASAKRRRDLDDGAQVDETQVKSEVQWKVCGIQRSYPCCGNMVCWRGRCINKKEDRKGYVYPPDNYFPPPWYFQRFVPVYPVNFRP</sequence>
<accession>A0A9J6DNN5</accession>
<gene>
    <name evidence="2" type="ORF">HPB51_015164</name>
</gene>
<proteinExistence type="predicted"/>
<reference evidence="2" key="1">
    <citation type="journal article" date="2020" name="Cell">
        <title>Large-Scale Comparative Analyses of Tick Genomes Elucidate Their Genetic Diversity and Vector Capacities.</title>
        <authorList>
            <consortium name="Tick Genome and Microbiome Consortium (TIGMIC)"/>
            <person name="Jia N."/>
            <person name="Wang J."/>
            <person name="Shi W."/>
            <person name="Du L."/>
            <person name="Sun Y."/>
            <person name="Zhan W."/>
            <person name="Jiang J.F."/>
            <person name="Wang Q."/>
            <person name="Zhang B."/>
            <person name="Ji P."/>
            <person name="Bell-Sakyi L."/>
            <person name="Cui X.M."/>
            <person name="Yuan T.T."/>
            <person name="Jiang B.G."/>
            <person name="Yang W.F."/>
            <person name="Lam T.T."/>
            <person name="Chang Q.C."/>
            <person name="Ding S.J."/>
            <person name="Wang X.J."/>
            <person name="Zhu J.G."/>
            <person name="Ruan X.D."/>
            <person name="Zhao L."/>
            <person name="Wei J.T."/>
            <person name="Ye R.Z."/>
            <person name="Que T.C."/>
            <person name="Du C.H."/>
            <person name="Zhou Y.H."/>
            <person name="Cheng J.X."/>
            <person name="Dai P.F."/>
            <person name="Guo W.B."/>
            <person name="Han X.H."/>
            <person name="Huang E.J."/>
            <person name="Li L.F."/>
            <person name="Wei W."/>
            <person name="Gao Y.C."/>
            <person name="Liu J.Z."/>
            <person name="Shao H.Z."/>
            <person name="Wang X."/>
            <person name="Wang C.C."/>
            <person name="Yang T.C."/>
            <person name="Huo Q.B."/>
            <person name="Li W."/>
            <person name="Chen H.Y."/>
            <person name="Chen S.E."/>
            <person name="Zhou L.G."/>
            <person name="Ni X.B."/>
            <person name="Tian J.H."/>
            <person name="Sheng Y."/>
            <person name="Liu T."/>
            <person name="Pan Y.S."/>
            <person name="Xia L.Y."/>
            <person name="Li J."/>
            <person name="Zhao F."/>
            <person name="Cao W.C."/>
        </authorList>
    </citation>
    <scope>NUCLEOTIDE SEQUENCE</scope>
    <source>
        <strain evidence="2">Rmic-2018</strain>
    </source>
</reference>
<organism evidence="2 3">
    <name type="scientific">Rhipicephalus microplus</name>
    <name type="common">Cattle tick</name>
    <name type="synonym">Boophilus microplus</name>
    <dbReference type="NCBI Taxonomy" id="6941"/>
    <lineage>
        <taxon>Eukaryota</taxon>
        <taxon>Metazoa</taxon>
        <taxon>Ecdysozoa</taxon>
        <taxon>Arthropoda</taxon>
        <taxon>Chelicerata</taxon>
        <taxon>Arachnida</taxon>
        <taxon>Acari</taxon>
        <taxon>Parasitiformes</taxon>
        <taxon>Ixodida</taxon>
        <taxon>Ixodoidea</taxon>
        <taxon>Ixodidae</taxon>
        <taxon>Rhipicephalinae</taxon>
        <taxon>Rhipicephalus</taxon>
        <taxon>Boophilus</taxon>
    </lineage>
</organism>